<keyword evidence="2" id="KW-1185">Reference proteome</keyword>
<evidence type="ECO:0000313" key="2">
    <source>
        <dbReference type="Proteomes" id="UP000595814"/>
    </source>
</evidence>
<proteinExistence type="predicted"/>
<reference evidence="1 2" key="1">
    <citation type="journal article" date="2022" name="Int. J. Syst. Evol. Microbiol.">
        <title>Miniphocaeibacter halophilus sp. nov., an ammonium-tolerant acetate-producing bacterium isolated from a biogas system.</title>
        <authorList>
            <person name="Schnurer A."/>
            <person name="Singh A."/>
            <person name="Bi S."/>
            <person name="Qiao W."/>
            <person name="Westerholm M."/>
        </authorList>
    </citation>
    <scope>NUCLEOTIDE SEQUENCE [LARGE SCALE GENOMIC DNA]</scope>
    <source>
        <strain evidence="1 2">AMB_01</strain>
    </source>
</reference>
<dbReference type="EMBL" id="CP066744">
    <property type="protein sequence ID" value="QQK08675.1"/>
    <property type="molecule type" value="Genomic_DNA"/>
</dbReference>
<organism evidence="1 2">
    <name type="scientific">Miniphocaeibacter halophilus</name>
    <dbReference type="NCBI Taxonomy" id="2931922"/>
    <lineage>
        <taxon>Bacteria</taxon>
        <taxon>Bacillati</taxon>
        <taxon>Bacillota</taxon>
        <taxon>Tissierellia</taxon>
        <taxon>Tissierellales</taxon>
        <taxon>Peptoniphilaceae</taxon>
        <taxon>Miniphocaeibacter</taxon>
    </lineage>
</organism>
<sequence length="411" mass="47807">MYNRLRRNFILITTIAILFILGFTISTINIVTINRTREQADKMISFLYDYYELIEIKDLRNISEILNRNEDLDTTLDSVYRQRFFYVEYDKDNNVIRSNTDRIVTKNKEEAIELADRVVKRNKTEGYYDIYRYNIKKIKDGKIVIFLDIFDELQSQRSVLRTSIYIGILLTSLGLVIVSVFSKKALKPFIDNEERQKHFIADASHELKTPISIISANTEMIEILNGRSEWTESTKNQLARMDKLIKNFITLSKTDETSQDAMEKINLSKLLVNTCKDFKGRAEIVGKTLKTEIQDDIMILADYEQIQQVVNILIDNAIKYSQDDNVILVNLNRVRKTASLKIGNKIKNFTKEDEQQIFNRFYRADESRSRDTGGFGLGLSIAGKIIKAHNGKITTTYKNDWLFFNVEFPIA</sequence>
<dbReference type="Proteomes" id="UP000595814">
    <property type="component" value="Chromosome"/>
</dbReference>
<keyword evidence="1" id="KW-0808">Transferase</keyword>
<name>A0AC61MSQ1_9FIRM</name>
<gene>
    <name evidence="1" type="ORF">JFY71_03800</name>
</gene>
<protein>
    <submittedName>
        <fullName evidence="1">HAMP domain-containing histidine kinase</fullName>
    </submittedName>
</protein>
<evidence type="ECO:0000313" key="1">
    <source>
        <dbReference type="EMBL" id="QQK08675.1"/>
    </source>
</evidence>
<keyword evidence="1" id="KW-0418">Kinase</keyword>
<accession>A0AC61MSQ1</accession>